<evidence type="ECO:0000313" key="2">
    <source>
        <dbReference type="Proteomes" id="UP000246316"/>
    </source>
</evidence>
<reference evidence="1" key="1">
    <citation type="submission" date="2018-03" db="EMBL/GenBank/DDBJ databases">
        <title>Phage therapy in agriculture - a green tech approach to combat plant pathogenic bacteria.</title>
        <authorList>
            <person name="Carstens A.B."/>
            <person name="Djurhuus A.M."/>
            <person name="Hansen L.H."/>
        </authorList>
    </citation>
    <scope>NUCLEOTIDE SEQUENCE [LARGE SCALE GENOMIC DNA]</scope>
</reference>
<accession>A0A2S1GMD6</accession>
<name>A0A2S1GMD6_9CAUD</name>
<dbReference type="Proteomes" id="UP000246316">
    <property type="component" value="Segment"/>
</dbReference>
<dbReference type="KEGG" id="vg:65112655"/>
<sequence>MKNQLLEDMNVEPLLAPVIEVCYATDYDSYDVWAPVVQNGEDQYIDTGAGVLNLCDAIIYEIRIKK</sequence>
<evidence type="ECO:0000313" key="1">
    <source>
        <dbReference type="EMBL" id="AWD90513.1"/>
    </source>
</evidence>
<keyword evidence="2" id="KW-1185">Reference proteome</keyword>
<dbReference type="EMBL" id="MH059636">
    <property type="protein sequence ID" value="AWD90513.1"/>
    <property type="molecule type" value="Genomic_DNA"/>
</dbReference>
<protein>
    <submittedName>
        <fullName evidence="1">Uncharacterized protein</fullName>
    </submittedName>
</protein>
<dbReference type="GeneID" id="65112655"/>
<dbReference type="RefSeq" id="YP_010095021.1">
    <property type="nucleotide sequence ID" value="NC_055743.1"/>
</dbReference>
<proteinExistence type="predicted"/>
<organism evidence="1 2">
    <name type="scientific">Erwinia phage Cronus</name>
    <dbReference type="NCBI Taxonomy" id="2163633"/>
    <lineage>
        <taxon>Viruses</taxon>
        <taxon>Duplodnaviria</taxon>
        <taxon>Heunggongvirae</taxon>
        <taxon>Uroviricota</taxon>
        <taxon>Caudoviricetes</taxon>
        <taxon>Pantevenvirales</taxon>
        <taxon>Straboviridae</taxon>
        <taxon>Tevenvirinae</taxon>
        <taxon>Risoevirus</taxon>
        <taxon>Risoevirus cronus</taxon>
        <taxon>Roskildevirus cronus</taxon>
    </lineage>
</organism>